<keyword evidence="2" id="KW-1015">Disulfide bond</keyword>
<evidence type="ECO:0000313" key="6">
    <source>
        <dbReference type="RefSeq" id="XP_017786988.1"/>
    </source>
</evidence>
<dbReference type="PANTHER" id="PTHR23259">
    <property type="entry name" value="RIDDLE"/>
    <property type="match status" value="1"/>
</dbReference>
<keyword evidence="1" id="KW-0646">Protease inhibitor</keyword>
<proteinExistence type="predicted"/>
<evidence type="ECO:0000256" key="2">
    <source>
        <dbReference type="ARBA" id="ARBA00023157"/>
    </source>
</evidence>
<keyword evidence="3" id="KW-0732">Signal</keyword>
<dbReference type="SUPFAM" id="SSF57567">
    <property type="entry name" value="Serine protease inhibitors"/>
    <property type="match status" value="1"/>
</dbReference>
<feature type="chain" id="PRO_5045232045" evidence="3">
    <location>
        <begin position="28"/>
        <end position="89"/>
    </location>
</feature>
<dbReference type="Pfam" id="PF01826">
    <property type="entry name" value="TIL"/>
    <property type="match status" value="1"/>
</dbReference>
<name>A0ABM1NJI8_NICVS</name>
<feature type="domain" description="TIL" evidence="4">
    <location>
        <begin position="30"/>
        <end position="89"/>
    </location>
</feature>
<protein>
    <submittedName>
        <fullName evidence="6">Chymotrypsin inhibitor-like</fullName>
    </submittedName>
</protein>
<sequence length="89" mass="9542">MMFITRQTTMKSAIIFCLLLVALCSTAQQCGRNEVYISCGSACRPNESKCVPPRPMGPIGCAAVCVQMCACAPGYFRHPSGNCVTKTNC</sequence>
<reference evidence="6" key="1">
    <citation type="submission" date="2025-08" db="UniProtKB">
        <authorList>
            <consortium name="RefSeq"/>
        </authorList>
    </citation>
    <scope>IDENTIFICATION</scope>
    <source>
        <tissue evidence="6">Whole Larva</tissue>
    </source>
</reference>
<dbReference type="Proteomes" id="UP000695000">
    <property type="component" value="Unplaced"/>
</dbReference>
<keyword evidence="5" id="KW-1185">Reference proteome</keyword>
<evidence type="ECO:0000313" key="5">
    <source>
        <dbReference type="Proteomes" id="UP000695000"/>
    </source>
</evidence>
<dbReference type="GeneID" id="108569809"/>
<feature type="signal peptide" evidence="3">
    <location>
        <begin position="1"/>
        <end position="27"/>
    </location>
</feature>
<dbReference type="RefSeq" id="XP_017786988.1">
    <property type="nucleotide sequence ID" value="XM_017931499.1"/>
</dbReference>
<dbReference type="InterPro" id="IPR002919">
    <property type="entry name" value="TIL_dom"/>
</dbReference>
<dbReference type="Gene3D" id="2.10.25.10">
    <property type="entry name" value="Laminin"/>
    <property type="match status" value="1"/>
</dbReference>
<accession>A0ABM1NJI8</accession>
<gene>
    <name evidence="6" type="primary">LOC108569809</name>
</gene>
<dbReference type="InterPro" id="IPR051368">
    <property type="entry name" value="SerProtInhib-TIL_Domain"/>
</dbReference>
<evidence type="ECO:0000259" key="4">
    <source>
        <dbReference type="Pfam" id="PF01826"/>
    </source>
</evidence>
<evidence type="ECO:0000256" key="3">
    <source>
        <dbReference type="SAM" id="SignalP"/>
    </source>
</evidence>
<evidence type="ECO:0000256" key="1">
    <source>
        <dbReference type="ARBA" id="ARBA00022690"/>
    </source>
</evidence>
<dbReference type="InterPro" id="IPR036084">
    <property type="entry name" value="Ser_inhib-like_sf"/>
</dbReference>
<organism evidence="5 6">
    <name type="scientific">Nicrophorus vespilloides</name>
    <name type="common">Boreal carrion beetle</name>
    <dbReference type="NCBI Taxonomy" id="110193"/>
    <lineage>
        <taxon>Eukaryota</taxon>
        <taxon>Metazoa</taxon>
        <taxon>Ecdysozoa</taxon>
        <taxon>Arthropoda</taxon>
        <taxon>Hexapoda</taxon>
        <taxon>Insecta</taxon>
        <taxon>Pterygota</taxon>
        <taxon>Neoptera</taxon>
        <taxon>Endopterygota</taxon>
        <taxon>Coleoptera</taxon>
        <taxon>Polyphaga</taxon>
        <taxon>Staphyliniformia</taxon>
        <taxon>Silphidae</taxon>
        <taxon>Nicrophorinae</taxon>
        <taxon>Nicrophorus</taxon>
    </lineage>
</organism>
<dbReference type="CDD" id="cd19941">
    <property type="entry name" value="TIL"/>
    <property type="match status" value="1"/>
</dbReference>
<dbReference type="PANTHER" id="PTHR23259:SF70">
    <property type="entry name" value="ACCESSORY GLAND PROTEIN ACP62F-RELATED"/>
    <property type="match status" value="1"/>
</dbReference>